<dbReference type="PANTHER" id="PTHR45856">
    <property type="entry name" value="ALPHA/BETA-HYDROLASES SUPERFAMILY PROTEIN"/>
    <property type="match status" value="1"/>
</dbReference>
<feature type="chain" id="PRO_5035458068" evidence="5">
    <location>
        <begin position="17"/>
        <end position="334"/>
    </location>
</feature>
<protein>
    <submittedName>
        <fullName evidence="7">Alpha/beta-hydrolase</fullName>
    </submittedName>
</protein>
<dbReference type="InterPro" id="IPR029058">
    <property type="entry name" value="AB_hydrolase_fold"/>
</dbReference>
<evidence type="ECO:0000313" key="7">
    <source>
        <dbReference type="EMBL" id="KAH8104577.1"/>
    </source>
</evidence>
<evidence type="ECO:0000256" key="1">
    <source>
        <dbReference type="ARBA" id="ARBA00023157"/>
    </source>
</evidence>
<evidence type="ECO:0000259" key="6">
    <source>
        <dbReference type="Pfam" id="PF01764"/>
    </source>
</evidence>
<dbReference type="CDD" id="cd00519">
    <property type="entry name" value="Lipase_3"/>
    <property type="match status" value="1"/>
</dbReference>
<dbReference type="AlphaFoldDB" id="A0A8K0UV97"/>
<keyword evidence="5" id="KW-0732">Signal</keyword>
<dbReference type="OrthoDB" id="426718at2759"/>
<dbReference type="Gene3D" id="3.40.50.1820">
    <property type="entry name" value="alpha/beta hydrolase"/>
    <property type="match status" value="1"/>
</dbReference>
<reference evidence="7" key="1">
    <citation type="journal article" date="2021" name="New Phytol.">
        <title>Evolutionary innovations through gain and loss of genes in the ectomycorrhizal Boletales.</title>
        <authorList>
            <person name="Wu G."/>
            <person name="Miyauchi S."/>
            <person name="Morin E."/>
            <person name="Kuo A."/>
            <person name="Drula E."/>
            <person name="Varga T."/>
            <person name="Kohler A."/>
            <person name="Feng B."/>
            <person name="Cao Y."/>
            <person name="Lipzen A."/>
            <person name="Daum C."/>
            <person name="Hundley H."/>
            <person name="Pangilinan J."/>
            <person name="Johnson J."/>
            <person name="Barry K."/>
            <person name="LaButti K."/>
            <person name="Ng V."/>
            <person name="Ahrendt S."/>
            <person name="Min B."/>
            <person name="Choi I.G."/>
            <person name="Park H."/>
            <person name="Plett J.M."/>
            <person name="Magnuson J."/>
            <person name="Spatafora J.W."/>
            <person name="Nagy L.G."/>
            <person name="Henrissat B."/>
            <person name="Grigoriev I.V."/>
            <person name="Yang Z.L."/>
            <person name="Xu J."/>
            <person name="Martin F.M."/>
        </authorList>
    </citation>
    <scope>NUCLEOTIDE SEQUENCE</scope>
    <source>
        <strain evidence="7">KKN 215</strain>
    </source>
</reference>
<keyword evidence="1" id="KW-1015">Disulfide bond</keyword>
<dbReference type="PANTHER" id="PTHR45856:SF25">
    <property type="entry name" value="FUNGAL LIPASE-LIKE DOMAIN-CONTAINING PROTEIN"/>
    <property type="match status" value="1"/>
</dbReference>
<comment type="catalytic activity">
    <reaction evidence="3">
        <text>a diacylglycerol + H2O = a monoacylglycerol + a fatty acid + H(+)</text>
        <dbReference type="Rhea" id="RHEA:32731"/>
        <dbReference type="ChEBI" id="CHEBI:15377"/>
        <dbReference type="ChEBI" id="CHEBI:15378"/>
        <dbReference type="ChEBI" id="CHEBI:17408"/>
        <dbReference type="ChEBI" id="CHEBI:18035"/>
        <dbReference type="ChEBI" id="CHEBI:28868"/>
    </reaction>
</comment>
<gene>
    <name evidence="7" type="ORF">BXZ70DRAFT_887979</name>
</gene>
<dbReference type="GO" id="GO:0006629">
    <property type="term" value="P:lipid metabolic process"/>
    <property type="evidence" value="ECO:0007669"/>
    <property type="project" value="InterPro"/>
</dbReference>
<dbReference type="Pfam" id="PF01764">
    <property type="entry name" value="Lipase_3"/>
    <property type="match status" value="1"/>
</dbReference>
<dbReference type="InterPro" id="IPR051218">
    <property type="entry name" value="Sec_MonoDiacylglyc_Lipase"/>
</dbReference>
<proteinExistence type="inferred from homology"/>
<dbReference type="Proteomes" id="UP000813824">
    <property type="component" value="Unassembled WGS sequence"/>
</dbReference>
<comment type="caution">
    <text evidence="7">The sequence shown here is derived from an EMBL/GenBank/DDBJ whole genome shotgun (WGS) entry which is preliminary data.</text>
</comment>
<dbReference type="EMBL" id="JAEVFJ010000005">
    <property type="protein sequence ID" value="KAH8104577.1"/>
    <property type="molecule type" value="Genomic_DNA"/>
</dbReference>
<organism evidence="7 8">
    <name type="scientific">Cristinia sonorae</name>
    <dbReference type="NCBI Taxonomy" id="1940300"/>
    <lineage>
        <taxon>Eukaryota</taxon>
        <taxon>Fungi</taxon>
        <taxon>Dikarya</taxon>
        <taxon>Basidiomycota</taxon>
        <taxon>Agaricomycotina</taxon>
        <taxon>Agaricomycetes</taxon>
        <taxon>Agaricomycetidae</taxon>
        <taxon>Agaricales</taxon>
        <taxon>Pleurotineae</taxon>
        <taxon>Stephanosporaceae</taxon>
        <taxon>Cristinia</taxon>
    </lineage>
</organism>
<feature type="signal peptide" evidence="5">
    <location>
        <begin position="1"/>
        <end position="16"/>
    </location>
</feature>
<feature type="domain" description="Fungal lipase-type" evidence="6">
    <location>
        <begin position="129"/>
        <end position="269"/>
    </location>
</feature>
<evidence type="ECO:0000256" key="2">
    <source>
        <dbReference type="ARBA" id="ARBA00043996"/>
    </source>
</evidence>
<comment type="catalytic activity">
    <reaction evidence="4">
        <text>a monoacylglycerol + H2O = glycerol + a fatty acid + H(+)</text>
        <dbReference type="Rhea" id="RHEA:15245"/>
        <dbReference type="ChEBI" id="CHEBI:15377"/>
        <dbReference type="ChEBI" id="CHEBI:15378"/>
        <dbReference type="ChEBI" id="CHEBI:17408"/>
        <dbReference type="ChEBI" id="CHEBI:17754"/>
        <dbReference type="ChEBI" id="CHEBI:28868"/>
    </reaction>
</comment>
<evidence type="ECO:0000256" key="4">
    <source>
        <dbReference type="ARBA" id="ARBA00048461"/>
    </source>
</evidence>
<dbReference type="SUPFAM" id="SSF53474">
    <property type="entry name" value="alpha/beta-Hydrolases"/>
    <property type="match status" value="1"/>
</dbReference>
<name>A0A8K0UV97_9AGAR</name>
<evidence type="ECO:0000256" key="5">
    <source>
        <dbReference type="SAM" id="SignalP"/>
    </source>
</evidence>
<keyword evidence="8" id="KW-1185">Reference proteome</keyword>
<comment type="similarity">
    <text evidence="2">Belongs to the AB hydrolase superfamily. Lipase family. Class 3 subfamily.</text>
</comment>
<sequence>MYSWILLTAFAAITKAAVVPVPETVTVEAVTVPAVEKVPVVAAADVNVSELSTQAASVVTTLSSSQLASFAPFTQFARAAYCPSNEIASWNCGEACRANSGFQPTLTGGDGNDVQLFFVGYWPSQNSVVVAHQGTDPTQFLSVLTDASILQRNLDPGLFPGVPSSVFIHGGFADAHAETAPAILAETKRLIATKGATSVTLIGHSLGGAIAELDALFMKLNLPSNIHVKAVTYGTPRVGNAAWPAYFDAQVPDFTRVNNEKDPIPIVPGRGLGFAHPHGEVHIVSPGKAVACSPDDNATDAQCTISTVPNIFLSNILDHLGPYEGINIGTIFCN</sequence>
<dbReference type="InterPro" id="IPR002921">
    <property type="entry name" value="Fungal_lipase-type"/>
</dbReference>
<evidence type="ECO:0000313" key="8">
    <source>
        <dbReference type="Proteomes" id="UP000813824"/>
    </source>
</evidence>
<evidence type="ECO:0000256" key="3">
    <source>
        <dbReference type="ARBA" id="ARBA00047591"/>
    </source>
</evidence>
<accession>A0A8K0UV97</accession>